<evidence type="ECO:0000256" key="5">
    <source>
        <dbReference type="ARBA" id="ARBA00023136"/>
    </source>
</evidence>
<feature type="region of interest" description="Disordered" evidence="6">
    <location>
        <begin position="20"/>
        <end position="50"/>
    </location>
</feature>
<dbReference type="InterPro" id="IPR006629">
    <property type="entry name" value="LITAF"/>
</dbReference>
<feature type="non-terminal residue" evidence="8">
    <location>
        <position position="1"/>
    </location>
</feature>
<gene>
    <name evidence="8" type="primary">litaf_0</name>
    <name evidence="8" type="ORF">g.1529</name>
</gene>
<dbReference type="InterPro" id="IPR037519">
    <property type="entry name" value="LITAF_fam"/>
</dbReference>
<dbReference type="SMART" id="SM00714">
    <property type="entry name" value="LITAF"/>
    <property type="match status" value="1"/>
</dbReference>
<dbReference type="GO" id="GO:0016020">
    <property type="term" value="C:membrane"/>
    <property type="evidence" value="ECO:0007669"/>
    <property type="project" value="UniProtKB-SubCell"/>
</dbReference>
<evidence type="ECO:0000256" key="3">
    <source>
        <dbReference type="ARBA" id="ARBA00022723"/>
    </source>
</evidence>
<proteinExistence type="inferred from homology"/>
<evidence type="ECO:0000256" key="1">
    <source>
        <dbReference type="ARBA" id="ARBA00004170"/>
    </source>
</evidence>
<keyword evidence="5" id="KW-0472">Membrane</keyword>
<name>A0A1D1Z2F3_9ARAE</name>
<keyword evidence="4" id="KW-0862">Zinc</keyword>
<sequence length="189" mass="21124">FSFSYIRKLVVIKMENNNSTKSNTVESRPNQPIEQPPPPYSGGSEGNTSITDTEQTQLLSNRAVTSYNSPYPPTPNLTYNPPTNSDDRSYYYQHPQTVVLSPAVNLSALRTMPAMTNCPHCQRTVLSLVRYESGGCTWLCCVVLSFFTPLCFIPFCVTDLKDAIHSCPSCGKIMAKYCRFDGTVYQHRG</sequence>
<dbReference type="PANTHER" id="PTHR23292:SF6">
    <property type="entry name" value="FI16602P1-RELATED"/>
    <property type="match status" value="1"/>
</dbReference>
<evidence type="ECO:0000259" key="7">
    <source>
        <dbReference type="PROSITE" id="PS51837"/>
    </source>
</evidence>
<dbReference type="EMBL" id="GDJX01006882">
    <property type="protein sequence ID" value="JAT61054.1"/>
    <property type="molecule type" value="Transcribed_RNA"/>
</dbReference>
<evidence type="ECO:0000256" key="6">
    <source>
        <dbReference type="SAM" id="MobiDB-lite"/>
    </source>
</evidence>
<dbReference type="PANTHER" id="PTHR23292">
    <property type="entry name" value="LIPOPOLYSACCHARIDE-INDUCED TUMOR NECROSIS FACTOR-ALPHA FACTOR"/>
    <property type="match status" value="1"/>
</dbReference>
<feature type="region of interest" description="Disordered" evidence="6">
    <location>
        <begin position="65"/>
        <end position="86"/>
    </location>
</feature>
<dbReference type="Pfam" id="PF10601">
    <property type="entry name" value="zf-LITAF-like"/>
    <property type="match status" value="1"/>
</dbReference>
<comment type="subcellular location">
    <subcellularLocation>
        <location evidence="1">Membrane</location>
        <topology evidence="1">Peripheral membrane protein</topology>
    </subcellularLocation>
</comment>
<evidence type="ECO:0000256" key="2">
    <source>
        <dbReference type="ARBA" id="ARBA00005975"/>
    </source>
</evidence>
<evidence type="ECO:0000256" key="4">
    <source>
        <dbReference type="ARBA" id="ARBA00022833"/>
    </source>
</evidence>
<dbReference type="AlphaFoldDB" id="A0A1D1Z2F3"/>
<evidence type="ECO:0000313" key="8">
    <source>
        <dbReference type="EMBL" id="JAT61054.1"/>
    </source>
</evidence>
<dbReference type="PROSITE" id="PS51837">
    <property type="entry name" value="LITAF"/>
    <property type="match status" value="1"/>
</dbReference>
<keyword evidence="3" id="KW-0479">Metal-binding</keyword>
<dbReference type="GO" id="GO:0008270">
    <property type="term" value="F:zinc ion binding"/>
    <property type="evidence" value="ECO:0007669"/>
    <property type="project" value="TreeGrafter"/>
</dbReference>
<feature type="domain" description="LITAF" evidence="7">
    <location>
        <begin position="95"/>
        <end position="179"/>
    </location>
</feature>
<organism evidence="8">
    <name type="scientific">Anthurium amnicola</name>
    <dbReference type="NCBI Taxonomy" id="1678845"/>
    <lineage>
        <taxon>Eukaryota</taxon>
        <taxon>Viridiplantae</taxon>
        <taxon>Streptophyta</taxon>
        <taxon>Embryophyta</taxon>
        <taxon>Tracheophyta</taxon>
        <taxon>Spermatophyta</taxon>
        <taxon>Magnoliopsida</taxon>
        <taxon>Liliopsida</taxon>
        <taxon>Araceae</taxon>
        <taxon>Pothoideae</taxon>
        <taxon>Potheae</taxon>
        <taxon>Anthurium</taxon>
    </lineage>
</organism>
<protein>
    <submittedName>
        <fullName evidence="8">Lipopolysaccharide-induced tumor necrosis factor-alpha factor</fullName>
    </submittedName>
</protein>
<reference evidence="8" key="1">
    <citation type="submission" date="2015-07" db="EMBL/GenBank/DDBJ databases">
        <title>Transcriptome Assembly of Anthurium amnicola.</title>
        <authorList>
            <person name="Suzuki J."/>
        </authorList>
    </citation>
    <scope>NUCLEOTIDE SEQUENCE</scope>
</reference>
<accession>A0A1D1Z2F3</accession>
<comment type="similarity">
    <text evidence="2">Belongs to the CDIP1/LITAF family.</text>
</comment>